<comment type="caution">
    <text evidence="6">Lacks conserved residue(s) required for the propagation of feature annotation.</text>
</comment>
<dbReference type="PANTHER" id="PTHR23427:SF2">
    <property type="entry name" value="SURFEIT LOCUS PROTEIN 1"/>
    <property type="match status" value="1"/>
</dbReference>
<name>A0ABT0ACY6_9SPHN</name>
<dbReference type="PANTHER" id="PTHR23427">
    <property type="entry name" value="SURFEIT LOCUS PROTEIN"/>
    <property type="match status" value="1"/>
</dbReference>
<dbReference type="RefSeq" id="WP_243799803.1">
    <property type="nucleotide sequence ID" value="NZ_JALHAT010000015.1"/>
</dbReference>
<protein>
    <recommendedName>
        <fullName evidence="6">SURF1-like protein</fullName>
    </recommendedName>
</protein>
<evidence type="ECO:0000256" key="5">
    <source>
        <dbReference type="ARBA" id="ARBA00023136"/>
    </source>
</evidence>
<dbReference type="CDD" id="cd06662">
    <property type="entry name" value="SURF1"/>
    <property type="match status" value="1"/>
</dbReference>
<comment type="subcellular location">
    <subcellularLocation>
        <location evidence="6">Cell membrane</location>
        <topology evidence="6">Multi-pass membrane protein</topology>
    </subcellularLocation>
    <subcellularLocation>
        <location evidence="1">Membrane</location>
    </subcellularLocation>
</comment>
<keyword evidence="6" id="KW-1003">Cell membrane</keyword>
<dbReference type="PROSITE" id="PS50895">
    <property type="entry name" value="SURF1"/>
    <property type="match status" value="1"/>
</dbReference>
<dbReference type="Proteomes" id="UP001162802">
    <property type="component" value="Unassembled WGS sequence"/>
</dbReference>
<comment type="similarity">
    <text evidence="2 6">Belongs to the SURF1 family.</text>
</comment>
<evidence type="ECO:0000313" key="8">
    <source>
        <dbReference type="Proteomes" id="UP001162802"/>
    </source>
</evidence>
<keyword evidence="4 6" id="KW-1133">Transmembrane helix</keyword>
<dbReference type="InterPro" id="IPR002994">
    <property type="entry name" value="Surf1/Shy1"/>
</dbReference>
<evidence type="ECO:0000256" key="4">
    <source>
        <dbReference type="ARBA" id="ARBA00022989"/>
    </source>
</evidence>
<accession>A0ABT0ACY6</accession>
<sequence>MDTQKEARRPWGLAAFLLLAAVLFLALGIWQVQRMHWKHDLIARVNARVTAAPVTLPTPDALAKMHKDSYEYLRVEIAGQYRPAATALVRAATALGTGYWTMTLLETGEGRKVWVNRGYLPSGTDLATARASAPEGPVRVIGLVRLSEPEGSLLQSNRPADERWYSRDLAALSKARGAGRSEPVFIDVQEEKAERPAAGEPPVPGLTVIHFPDNHLGYALTWFALCALSLFGIFLAWRRTGRSLA</sequence>
<comment type="caution">
    <text evidence="7">The sequence shown here is derived from an EMBL/GenBank/DDBJ whole genome shotgun (WGS) entry which is preliminary data.</text>
</comment>
<evidence type="ECO:0000256" key="2">
    <source>
        <dbReference type="ARBA" id="ARBA00007165"/>
    </source>
</evidence>
<keyword evidence="8" id="KW-1185">Reference proteome</keyword>
<evidence type="ECO:0000256" key="1">
    <source>
        <dbReference type="ARBA" id="ARBA00004370"/>
    </source>
</evidence>
<evidence type="ECO:0000256" key="6">
    <source>
        <dbReference type="RuleBase" id="RU363076"/>
    </source>
</evidence>
<dbReference type="EMBL" id="JALHAT010000015">
    <property type="protein sequence ID" value="MCJ1961066.1"/>
    <property type="molecule type" value="Genomic_DNA"/>
</dbReference>
<gene>
    <name evidence="7" type="ORF">MTR65_10270</name>
</gene>
<keyword evidence="5 6" id="KW-0472">Membrane</keyword>
<dbReference type="Pfam" id="PF02104">
    <property type="entry name" value="SURF1"/>
    <property type="match status" value="1"/>
</dbReference>
<feature type="transmembrane region" description="Helical" evidence="6">
    <location>
        <begin position="216"/>
        <end position="237"/>
    </location>
</feature>
<evidence type="ECO:0000256" key="3">
    <source>
        <dbReference type="ARBA" id="ARBA00022692"/>
    </source>
</evidence>
<dbReference type="InterPro" id="IPR045214">
    <property type="entry name" value="Surf1/Surf4"/>
</dbReference>
<reference evidence="7" key="1">
    <citation type="submission" date="2022-03" db="EMBL/GenBank/DDBJ databases">
        <title>Identification of a novel bacterium isolated from mangrove sediments.</title>
        <authorList>
            <person name="Pan X."/>
        </authorList>
    </citation>
    <scope>NUCLEOTIDE SEQUENCE</scope>
    <source>
        <strain evidence="7">B2637</strain>
    </source>
</reference>
<proteinExistence type="inferred from homology"/>
<organism evidence="7 8">
    <name type="scientific">Novosphingobium mangrovi</name>
    <name type="common">ex Hu et al. 2023</name>
    <dbReference type="NCBI Taxonomy" id="2930094"/>
    <lineage>
        <taxon>Bacteria</taxon>
        <taxon>Pseudomonadati</taxon>
        <taxon>Pseudomonadota</taxon>
        <taxon>Alphaproteobacteria</taxon>
        <taxon>Sphingomonadales</taxon>
        <taxon>Sphingomonadaceae</taxon>
        <taxon>Novosphingobium</taxon>
    </lineage>
</organism>
<evidence type="ECO:0000313" key="7">
    <source>
        <dbReference type="EMBL" id="MCJ1961066.1"/>
    </source>
</evidence>
<keyword evidence="3 6" id="KW-0812">Transmembrane</keyword>